<gene>
    <name evidence="1" type="ORF">SFRICE_016873</name>
</gene>
<evidence type="ECO:0000313" key="1">
    <source>
        <dbReference type="EMBL" id="SOQ42532.1"/>
    </source>
</evidence>
<protein>
    <submittedName>
        <fullName evidence="1">SFRICE_016873</fullName>
    </submittedName>
</protein>
<reference evidence="1" key="1">
    <citation type="submission" date="2016-07" db="EMBL/GenBank/DDBJ databases">
        <authorList>
            <person name="Bretaudeau A."/>
        </authorList>
    </citation>
    <scope>NUCLEOTIDE SEQUENCE</scope>
    <source>
        <strain evidence="1">Rice</strain>
        <tissue evidence="1">Whole body</tissue>
    </source>
</reference>
<proteinExistence type="predicted"/>
<dbReference type="AlphaFoldDB" id="A0A2H1VQ02"/>
<name>A0A2H1VQ02_SPOFR</name>
<accession>A0A2H1VQ02</accession>
<dbReference type="EMBL" id="ODYU01003585">
    <property type="protein sequence ID" value="SOQ42532.1"/>
    <property type="molecule type" value="Genomic_DNA"/>
</dbReference>
<sequence length="157" mass="17140">MISLGYELTLTSEEASSAQGPSSPTLSQQVMSTNCSTHVQCPLYPTLVCRSYDRIVMHQWLRYTKLPTAGLPSLRSLCGPVPGLELGLACGVRVGLTRRPLRHSASWDMEVVSERAGGRGAASRQTEARRVSLDSAHAPFTHPYYQILVVSTIIVIQ</sequence>
<organism evidence="1">
    <name type="scientific">Spodoptera frugiperda</name>
    <name type="common">Fall armyworm</name>
    <dbReference type="NCBI Taxonomy" id="7108"/>
    <lineage>
        <taxon>Eukaryota</taxon>
        <taxon>Metazoa</taxon>
        <taxon>Ecdysozoa</taxon>
        <taxon>Arthropoda</taxon>
        <taxon>Hexapoda</taxon>
        <taxon>Insecta</taxon>
        <taxon>Pterygota</taxon>
        <taxon>Neoptera</taxon>
        <taxon>Endopterygota</taxon>
        <taxon>Lepidoptera</taxon>
        <taxon>Glossata</taxon>
        <taxon>Ditrysia</taxon>
        <taxon>Noctuoidea</taxon>
        <taxon>Noctuidae</taxon>
        <taxon>Amphipyrinae</taxon>
        <taxon>Spodoptera</taxon>
    </lineage>
</organism>